<dbReference type="RefSeq" id="XP_022242491.1">
    <property type="nucleotide sequence ID" value="XM_022386783.1"/>
</dbReference>
<feature type="domain" description="C2H2-type" evidence="8">
    <location>
        <begin position="957"/>
        <end position="985"/>
    </location>
</feature>
<dbReference type="InterPro" id="IPR013087">
    <property type="entry name" value="Znf_C2H2_type"/>
</dbReference>
<feature type="domain" description="C2H2-type" evidence="8">
    <location>
        <begin position="1040"/>
        <end position="1069"/>
    </location>
</feature>
<dbReference type="InterPro" id="IPR023780">
    <property type="entry name" value="Chromo_domain"/>
</dbReference>
<proteinExistence type="predicted"/>
<feature type="region of interest" description="Disordered" evidence="6">
    <location>
        <begin position="605"/>
        <end position="625"/>
    </location>
</feature>
<evidence type="ECO:0000256" key="6">
    <source>
        <dbReference type="SAM" id="MobiDB-lite"/>
    </source>
</evidence>
<evidence type="ECO:0000256" key="2">
    <source>
        <dbReference type="ARBA" id="ARBA00022737"/>
    </source>
</evidence>
<dbReference type="SUPFAM" id="SSF57667">
    <property type="entry name" value="beta-beta-alpha zinc fingers"/>
    <property type="match status" value="2"/>
</dbReference>
<feature type="region of interest" description="Disordered" evidence="6">
    <location>
        <begin position="342"/>
        <end position="366"/>
    </location>
</feature>
<dbReference type="Gene3D" id="3.30.160.60">
    <property type="entry name" value="Classic Zinc Finger"/>
    <property type="match status" value="6"/>
</dbReference>
<dbReference type="PANTHER" id="PTHR24379">
    <property type="entry name" value="KRAB AND ZINC FINGER DOMAIN-CONTAINING"/>
    <property type="match status" value="1"/>
</dbReference>
<feature type="compositionally biased region" description="Basic residues" evidence="6">
    <location>
        <begin position="494"/>
        <end position="506"/>
    </location>
</feature>
<organism evidence="9 10">
    <name type="scientific">Limulus polyphemus</name>
    <name type="common">Atlantic horseshoe crab</name>
    <dbReference type="NCBI Taxonomy" id="6850"/>
    <lineage>
        <taxon>Eukaryota</taxon>
        <taxon>Metazoa</taxon>
        <taxon>Ecdysozoa</taxon>
        <taxon>Arthropoda</taxon>
        <taxon>Chelicerata</taxon>
        <taxon>Merostomata</taxon>
        <taxon>Xiphosura</taxon>
        <taxon>Limulidae</taxon>
        <taxon>Limulus</taxon>
    </lineage>
</organism>
<feature type="region of interest" description="Disordered" evidence="6">
    <location>
        <begin position="533"/>
        <end position="578"/>
    </location>
</feature>
<sequence length="1663" mass="189784">MDEDLLCYTGSMPNFANIKIADLLECGKCGAVFNNIHHFIDHKTSACKSLEGAISITERVSRSRGHLSREYKKKSPKLKTGPTSKWKIKRHASAAKTRSAKSGFCGRVDKTKITLSKQKDQQQLSAGRLTTPSSSDSGTSTNVTVSKRKSLEISNLKRGAYKTGSLSCELDAATSRTPKVRKVFKVEKILDKRYVKDEVEYLIKWENYPETENCWEPEESILSKDLIEEYEQSITSPKKRKNETCDTPPVELKKFKMEMENCVEISQKQLLLIKDKSNLSSQDTSDKMKDTDVSKIAEVQKEEQINCLSISKANEIKKIEDVQVPINEILLHGDKSDYIVTEDHSESVKTEQTQVSEEDSRSRRSTSRVARDFIKSLCQGIQDTKNVEKPWEQENTSLKKRGFENSFQNFNLGYDYENDSSVIFIPSPNINVKYSIRKLFSYLILDPRKSKSYLLGRNAMYRGKEDHQNKDLLSLLSSHVKNLYIKMKRESVHKSSRGRGRGRPRGSGRGGGRGKTKEQGSIVMASLENESHYFSPTGKGMESEFSTRKLSVTRGAIRSRGRGRGRGQNVKKSDRENVHIKSEYKRSSKDDEVVKIGIKKHKTNVSKTLSSLKKGRGGKVASFSSKVVQSKILSGDNLYHSETTVKRKVGRPPKKPKDQGPGPLSNQSGLPPHLVGPPPSEELSWDDEIGNQHKNRIFVSMPDKTVMEVRCSDTQKALLKAELAFRTMTNSNLPQERNTIGLPRLEECTFDPAEDTSMSKLPNTVLLIESELPVEEAENKDEFVGVYLFSQVFSPNEKIQNCMICPEKIQLKTVRDLDRHYRKVHDLVSTIIKAQYNENCVFVCMPSNVNESTVLKSKCRFCQALLRNLNQVEEHYSSIHGKIVRNIPESQITFLGRFFYCSLCSYPSSTITSHLDHMKTVHSMRTFVCRFCNFCTSQPYKLRLHVRQSHFASIVDSKCPACQIHFKEREELVTHMQKAHAVQTAPHVWSCSKCHYPCEEENQLADHLALCGNSQAVVSTKRPETDNQGVPNVGVGTVFYKCSRCSLTFTAEEEIKKHMEEGRHMSSDNTEKRDTQFSYVHGTSYGTVKTESTCFVCCMRFSTASMCHEHQKHVHMRWVDREAQDHSEEEFTDAVSNKAHEESNNVADFDNSNDYIDSNKLLQSNTNADDILLVSSSAMENKNSVNSTEKDASTDKEEEDGGLNLEFSTLLSSKADDQDDRNLVERVSQTAEVSTNQSYEESTETFSYETIENVESDIEECRSQVLDHISNADILKTQQNGLQESSFDVSIEEKIGDEQDTKKNELILIKDVPTDKQLAELCFPKKVGHYCHLCDIVIQSYPLYYMHMYNVHKLEKRFQCIISDCKRTFCNVTAFQCHAQKHNQKSESFCSLCDMVFEDSRDLKDHMFSREHGTKYIKTQEKYFHSEPRNYRCKVCLTWFGLFAIFVKHMETESHQYRCKYCGLSFVQPGPRRNHIQSVHPEMANVCEICGVKMESSQALWSHLSGHKIVHECPKCRRRFLQKEQLNAHMEVHDPPVPCPWEGCNKKLSSKMGLYNHMKSHQEKRDFDCSHCGKAFFKRQQLEKHLEVHREKVQSKKAISGSCTKKNNEQLVNEESSISLQREGEQQQQSEDIANKELIQLICASCHNGFDSEDQFAIHVCSK</sequence>
<evidence type="ECO:0000259" key="7">
    <source>
        <dbReference type="PROSITE" id="PS50013"/>
    </source>
</evidence>
<dbReference type="Gene3D" id="2.40.50.40">
    <property type="match status" value="1"/>
</dbReference>
<dbReference type="InterPro" id="IPR016197">
    <property type="entry name" value="Chromo-like_dom_sf"/>
</dbReference>
<feature type="region of interest" description="Disordered" evidence="6">
    <location>
        <begin position="64"/>
        <end position="101"/>
    </location>
</feature>
<dbReference type="Pfam" id="PF00385">
    <property type="entry name" value="Chromo"/>
    <property type="match status" value="1"/>
</dbReference>
<evidence type="ECO:0000256" key="1">
    <source>
        <dbReference type="ARBA" id="ARBA00022723"/>
    </source>
</evidence>
<dbReference type="Pfam" id="PF00096">
    <property type="entry name" value="zf-C2H2"/>
    <property type="match status" value="1"/>
</dbReference>
<evidence type="ECO:0000313" key="9">
    <source>
        <dbReference type="Proteomes" id="UP000694941"/>
    </source>
</evidence>
<dbReference type="InterPro" id="IPR000953">
    <property type="entry name" value="Chromo/chromo_shadow_dom"/>
</dbReference>
<evidence type="ECO:0000256" key="5">
    <source>
        <dbReference type="PROSITE-ProRule" id="PRU00042"/>
    </source>
</evidence>
<dbReference type="PANTHER" id="PTHR24379:SF121">
    <property type="entry name" value="C2H2-TYPE DOMAIN-CONTAINING PROTEIN"/>
    <property type="match status" value="1"/>
</dbReference>
<keyword evidence="1" id="KW-0479">Metal-binding</keyword>
<feature type="compositionally biased region" description="Basic residues" evidence="6">
    <location>
        <begin position="64"/>
        <end position="77"/>
    </location>
</feature>
<feature type="region of interest" description="Disordered" evidence="6">
    <location>
        <begin position="643"/>
        <end position="686"/>
    </location>
</feature>
<keyword evidence="9" id="KW-1185">Reference proteome</keyword>
<feature type="region of interest" description="Disordered" evidence="6">
    <location>
        <begin position="1127"/>
        <end position="1151"/>
    </location>
</feature>
<feature type="region of interest" description="Disordered" evidence="6">
    <location>
        <begin position="1181"/>
        <end position="1203"/>
    </location>
</feature>
<feature type="domain" description="Chromo" evidence="7">
    <location>
        <begin position="184"/>
        <end position="242"/>
    </location>
</feature>
<feature type="compositionally biased region" description="Low complexity" evidence="6">
    <location>
        <begin position="130"/>
        <end position="145"/>
    </location>
</feature>
<dbReference type="GeneID" id="106460135"/>
<gene>
    <name evidence="10" type="primary">LOC106460135</name>
</gene>
<dbReference type="PROSITE" id="PS50157">
    <property type="entry name" value="ZINC_FINGER_C2H2_2"/>
    <property type="match status" value="7"/>
</dbReference>
<name>A0ABM1SFT6_LIMPO</name>
<evidence type="ECO:0000256" key="4">
    <source>
        <dbReference type="ARBA" id="ARBA00022833"/>
    </source>
</evidence>
<feature type="domain" description="C2H2-type" evidence="8">
    <location>
        <begin position="1457"/>
        <end position="1480"/>
    </location>
</feature>
<dbReference type="PROSITE" id="PS50013">
    <property type="entry name" value="CHROMO_2"/>
    <property type="match status" value="1"/>
</dbReference>
<feature type="domain" description="C2H2-type" evidence="8">
    <location>
        <begin position="1358"/>
        <end position="1387"/>
    </location>
</feature>
<feature type="domain" description="C2H2-type" evidence="8">
    <location>
        <begin position="1511"/>
        <end position="1538"/>
    </location>
</feature>
<keyword evidence="2" id="KW-0677">Repeat</keyword>
<reference evidence="10" key="1">
    <citation type="submission" date="2025-08" db="UniProtKB">
        <authorList>
            <consortium name="RefSeq"/>
        </authorList>
    </citation>
    <scope>IDENTIFICATION</scope>
    <source>
        <tissue evidence="10">Muscle</tissue>
    </source>
</reference>
<feature type="domain" description="C2H2-type" evidence="8">
    <location>
        <begin position="1567"/>
        <end position="1594"/>
    </location>
</feature>
<feature type="region of interest" description="Disordered" evidence="6">
    <location>
        <begin position="116"/>
        <end position="146"/>
    </location>
</feature>
<dbReference type="CDD" id="cd00024">
    <property type="entry name" value="CD_CSD"/>
    <property type="match status" value="1"/>
</dbReference>
<dbReference type="SMART" id="SM00298">
    <property type="entry name" value="CHROMO"/>
    <property type="match status" value="1"/>
</dbReference>
<dbReference type="InterPro" id="IPR036236">
    <property type="entry name" value="Znf_C2H2_sf"/>
</dbReference>
<dbReference type="Proteomes" id="UP000694941">
    <property type="component" value="Unplaced"/>
</dbReference>
<keyword evidence="3 5" id="KW-0863">Zinc-finger</keyword>
<dbReference type="PROSITE" id="PS00028">
    <property type="entry name" value="ZINC_FINGER_C2H2_1"/>
    <property type="match status" value="8"/>
</dbReference>
<dbReference type="SMART" id="SM00355">
    <property type="entry name" value="ZnF_C2H2"/>
    <property type="match status" value="18"/>
</dbReference>
<evidence type="ECO:0000259" key="8">
    <source>
        <dbReference type="PROSITE" id="PS50157"/>
    </source>
</evidence>
<dbReference type="SUPFAM" id="SSF54160">
    <property type="entry name" value="Chromo domain-like"/>
    <property type="match status" value="1"/>
</dbReference>
<accession>A0ABM1SFT6</accession>
<feature type="domain" description="C2H2-type" evidence="8">
    <location>
        <begin position="1537"/>
        <end position="1566"/>
    </location>
</feature>
<feature type="region of interest" description="Disordered" evidence="6">
    <location>
        <begin position="487"/>
        <end position="519"/>
    </location>
</feature>
<protein>
    <submittedName>
        <fullName evidence="10">Uncharacterized protein LOC106460135 isoform X1</fullName>
    </submittedName>
</protein>
<evidence type="ECO:0000313" key="10">
    <source>
        <dbReference type="RefSeq" id="XP_022242491.1"/>
    </source>
</evidence>
<evidence type="ECO:0000256" key="3">
    <source>
        <dbReference type="ARBA" id="ARBA00022771"/>
    </source>
</evidence>
<keyword evidence="4" id="KW-0862">Zinc</keyword>